<accession>A0ABR2HBF3</accession>
<organism evidence="2 3">
    <name type="scientific">Tritrichomonas musculus</name>
    <dbReference type="NCBI Taxonomy" id="1915356"/>
    <lineage>
        <taxon>Eukaryota</taxon>
        <taxon>Metamonada</taxon>
        <taxon>Parabasalia</taxon>
        <taxon>Tritrichomonadida</taxon>
        <taxon>Tritrichomonadidae</taxon>
        <taxon>Tritrichomonas</taxon>
    </lineage>
</organism>
<dbReference type="EMBL" id="JAPFFF010000034">
    <property type="protein sequence ID" value="KAK8843786.1"/>
    <property type="molecule type" value="Genomic_DNA"/>
</dbReference>
<dbReference type="Proteomes" id="UP001470230">
    <property type="component" value="Unassembled WGS sequence"/>
</dbReference>
<gene>
    <name evidence="2" type="ORF">M9Y10_024858</name>
</gene>
<protein>
    <submittedName>
        <fullName evidence="2">Uncharacterized protein</fullName>
    </submittedName>
</protein>
<evidence type="ECO:0000313" key="3">
    <source>
        <dbReference type="Proteomes" id="UP001470230"/>
    </source>
</evidence>
<reference evidence="2 3" key="1">
    <citation type="submission" date="2024-04" db="EMBL/GenBank/DDBJ databases">
        <title>Tritrichomonas musculus Genome.</title>
        <authorList>
            <person name="Alves-Ferreira E."/>
            <person name="Grigg M."/>
            <person name="Lorenzi H."/>
            <person name="Galac M."/>
        </authorList>
    </citation>
    <scope>NUCLEOTIDE SEQUENCE [LARGE SCALE GENOMIC DNA]</scope>
    <source>
        <strain evidence="2 3">EAF2021</strain>
    </source>
</reference>
<evidence type="ECO:0000313" key="2">
    <source>
        <dbReference type="EMBL" id="KAK8843786.1"/>
    </source>
</evidence>
<comment type="caution">
    <text evidence="2">The sequence shown here is derived from an EMBL/GenBank/DDBJ whole genome shotgun (WGS) entry which is preliminary data.</text>
</comment>
<keyword evidence="3" id="KW-1185">Reference proteome</keyword>
<feature type="region of interest" description="Disordered" evidence="1">
    <location>
        <begin position="1"/>
        <end position="24"/>
    </location>
</feature>
<evidence type="ECO:0000256" key="1">
    <source>
        <dbReference type="SAM" id="MobiDB-lite"/>
    </source>
</evidence>
<name>A0ABR2HBF3_9EUKA</name>
<proteinExistence type="predicted"/>
<sequence length="215" mass="25169">MGIDKIRNREDSLTDDRENKNEDSYSKCMKSDLFQDISNNYWGNQFCSKRNDDSNIRCPSMVDSDHNELIDEMREKNTDNEIISERSQYYELPEDNDKYLNIEGLIQAELSIETQISQHFPIDHDSFKTALDNLIQKGMMIGISEIDNIDSATINPFNLFLFHGGSNKHFIFQNGKNYQKNNRNFISLGMNESISNFFPFQPKLKQCQSFKYQLL</sequence>